<sequence>MALLKKTFSVLGSGKATALASLLFKFDGIDMISMDEFDREGIKQHDQVINCLKRRGRQLVLKTPNYFLAESDSPNVDCVILVINADSANTNLSKVLSEAAEYSENIIVLVDKMDEVGWSEEVFRATVKRLGPAAEGISAIPFSSSTGDNTVELSSNSSWHTDPTLLEALEARFSSS</sequence>
<gene>
    <name evidence="3" type="ORF">RAG0_02896</name>
</gene>
<organism evidence="3 4">
    <name type="scientific">Rhynchosporium agropyri</name>
    <dbReference type="NCBI Taxonomy" id="914238"/>
    <lineage>
        <taxon>Eukaryota</taxon>
        <taxon>Fungi</taxon>
        <taxon>Dikarya</taxon>
        <taxon>Ascomycota</taxon>
        <taxon>Pezizomycotina</taxon>
        <taxon>Leotiomycetes</taxon>
        <taxon>Helotiales</taxon>
        <taxon>Ploettnerulaceae</taxon>
        <taxon>Rhynchosporium</taxon>
    </lineage>
</organism>
<dbReference type="AlphaFoldDB" id="A0A1E1K349"/>
<keyword evidence="4" id="KW-1185">Reference proteome</keyword>
<dbReference type="OrthoDB" id="3524701at2759"/>
<evidence type="ECO:0000256" key="1">
    <source>
        <dbReference type="ARBA" id="ARBA00022741"/>
    </source>
</evidence>
<keyword evidence="2" id="KW-0342">GTP-binding</keyword>
<dbReference type="EMBL" id="FJUX01000012">
    <property type="protein sequence ID" value="CZS92421.1"/>
    <property type="molecule type" value="Genomic_DNA"/>
</dbReference>
<keyword evidence="1" id="KW-0547">Nucleotide-binding</keyword>
<name>A0A1E1K349_9HELO</name>
<dbReference type="InterPro" id="IPR050100">
    <property type="entry name" value="TRAFAC_GTPase_members"/>
</dbReference>
<evidence type="ECO:0000313" key="4">
    <source>
        <dbReference type="Proteomes" id="UP000178912"/>
    </source>
</evidence>
<dbReference type="Gene3D" id="3.40.50.300">
    <property type="entry name" value="P-loop containing nucleotide triphosphate hydrolases"/>
    <property type="match status" value="1"/>
</dbReference>
<evidence type="ECO:0000313" key="3">
    <source>
        <dbReference type="EMBL" id="CZS92421.1"/>
    </source>
</evidence>
<dbReference type="InterPro" id="IPR027417">
    <property type="entry name" value="P-loop_NTPase"/>
</dbReference>
<dbReference type="GO" id="GO:0005525">
    <property type="term" value="F:GTP binding"/>
    <property type="evidence" value="ECO:0007669"/>
    <property type="project" value="UniProtKB-KW"/>
</dbReference>
<dbReference type="SUPFAM" id="SSF52540">
    <property type="entry name" value="P-loop containing nucleoside triphosphate hydrolases"/>
    <property type="match status" value="1"/>
</dbReference>
<dbReference type="PANTHER" id="PTHR23115">
    <property type="entry name" value="TRANSLATION FACTOR"/>
    <property type="match status" value="1"/>
</dbReference>
<accession>A0A1E1K349</accession>
<protein>
    <submittedName>
        <fullName evidence="3">Uncharacterized protein</fullName>
    </submittedName>
</protein>
<reference evidence="4" key="1">
    <citation type="submission" date="2016-03" db="EMBL/GenBank/DDBJ databases">
        <authorList>
            <person name="Guldener U."/>
        </authorList>
    </citation>
    <scope>NUCLEOTIDE SEQUENCE [LARGE SCALE GENOMIC DNA]</scope>
    <source>
        <strain evidence="4">04CH-RAC-A.6.1</strain>
    </source>
</reference>
<dbReference type="Proteomes" id="UP000178912">
    <property type="component" value="Unassembled WGS sequence"/>
</dbReference>
<evidence type="ECO:0000256" key="2">
    <source>
        <dbReference type="ARBA" id="ARBA00023134"/>
    </source>
</evidence>
<proteinExistence type="predicted"/>